<dbReference type="EMBL" id="VSSQ01060115">
    <property type="protein sequence ID" value="MPN13601.1"/>
    <property type="molecule type" value="Genomic_DNA"/>
</dbReference>
<protein>
    <submittedName>
        <fullName evidence="1">Uncharacterized protein</fullName>
    </submittedName>
</protein>
<comment type="caution">
    <text evidence="1">The sequence shown here is derived from an EMBL/GenBank/DDBJ whole genome shotgun (WGS) entry which is preliminary data.</text>
</comment>
<accession>A0A645FGU9</accession>
<sequence>MEARPGKGRPHIIISQQLHCLLHRRGPVEHQAQRHRSCDVIFSALILTRRELVKPQDADCEPGLVHPIHNQKGKQRRIGDIRLSIAKAVGAETGEGPRDHADGRIALFGPDAHEHGSVSLHPGVKLVIVKIASENPVAALRSHSKGAAPERRQGRLRVLHTEKLGQEKFQKII</sequence>
<dbReference type="AlphaFoldDB" id="A0A645FGU9"/>
<gene>
    <name evidence="1" type="ORF">SDC9_160923</name>
</gene>
<reference evidence="1" key="1">
    <citation type="submission" date="2019-08" db="EMBL/GenBank/DDBJ databases">
        <authorList>
            <person name="Kucharzyk K."/>
            <person name="Murdoch R.W."/>
            <person name="Higgins S."/>
            <person name="Loffler F."/>
        </authorList>
    </citation>
    <scope>NUCLEOTIDE SEQUENCE</scope>
</reference>
<name>A0A645FGU9_9ZZZZ</name>
<evidence type="ECO:0000313" key="1">
    <source>
        <dbReference type="EMBL" id="MPN13601.1"/>
    </source>
</evidence>
<proteinExistence type="predicted"/>
<organism evidence="1">
    <name type="scientific">bioreactor metagenome</name>
    <dbReference type="NCBI Taxonomy" id="1076179"/>
    <lineage>
        <taxon>unclassified sequences</taxon>
        <taxon>metagenomes</taxon>
        <taxon>ecological metagenomes</taxon>
    </lineage>
</organism>